<evidence type="ECO:0000313" key="13">
    <source>
        <dbReference type="Proteomes" id="UP000669903"/>
    </source>
</evidence>
<feature type="transmembrane region" description="Helical" evidence="11">
    <location>
        <begin position="346"/>
        <end position="365"/>
    </location>
</feature>
<dbReference type="GO" id="GO:0007165">
    <property type="term" value="P:signal transduction"/>
    <property type="evidence" value="ECO:0007669"/>
    <property type="project" value="UniProtKB-KW"/>
</dbReference>
<dbReference type="Pfam" id="PF02949">
    <property type="entry name" value="7tm_6"/>
    <property type="match status" value="6"/>
</dbReference>
<feature type="transmembrane region" description="Helical" evidence="11">
    <location>
        <begin position="1791"/>
        <end position="1807"/>
    </location>
</feature>
<feature type="transmembrane region" description="Helical" evidence="11">
    <location>
        <begin position="615"/>
        <end position="641"/>
    </location>
</feature>
<keyword evidence="9" id="KW-0807">Transducer</keyword>
<keyword evidence="4 11" id="KW-0812">Transmembrane</keyword>
<evidence type="ECO:0000256" key="11">
    <source>
        <dbReference type="SAM" id="Phobius"/>
    </source>
</evidence>
<feature type="transmembrane region" description="Helical" evidence="11">
    <location>
        <begin position="509"/>
        <end position="535"/>
    </location>
</feature>
<feature type="transmembrane region" description="Helical" evidence="11">
    <location>
        <begin position="705"/>
        <end position="727"/>
    </location>
</feature>
<evidence type="ECO:0000256" key="4">
    <source>
        <dbReference type="ARBA" id="ARBA00022692"/>
    </source>
</evidence>
<keyword evidence="5" id="KW-0552">Olfaction</keyword>
<keyword evidence="13" id="KW-1185">Reference proteome</keyword>
<feature type="transmembrane region" description="Helical" evidence="11">
    <location>
        <begin position="1646"/>
        <end position="1666"/>
    </location>
</feature>
<keyword evidence="2" id="KW-1003">Cell membrane</keyword>
<feature type="transmembrane region" description="Helical" evidence="11">
    <location>
        <begin position="43"/>
        <end position="65"/>
    </location>
</feature>
<feature type="transmembrane region" description="Helical" evidence="11">
    <location>
        <begin position="1613"/>
        <end position="1634"/>
    </location>
</feature>
<feature type="transmembrane region" description="Helical" evidence="11">
    <location>
        <begin position="201"/>
        <end position="222"/>
    </location>
</feature>
<keyword evidence="7 11" id="KW-0472">Membrane</keyword>
<evidence type="ECO:0000256" key="2">
    <source>
        <dbReference type="ARBA" id="ARBA00022475"/>
    </source>
</evidence>
<feature type="transmembrane region" description="Helical" evidence="11">
    <location>
        <begin position="377"/>
        <end position="397"/>
    </location>
</feature>
<evidence type="ECO:0000256" key="1">
    <source>
        <dbReference type="ARBA" id="ARBA00004651"/>
    </source>
</evidence>
<feature type="transmembrane region" description="Helical" evidence="11">
    <location>
        <begin position="1186"/>
        <end position="1205"/>
    </location>
</feature>
<dbReference type="PANTHER" id="PTHR21137:SF35">
    <property type="entry name" value="ODORANT RECEPTOR 19A-RELATED"/>
    <property type="match status" value="1"/>
</dbReference>
<evidence type="ECO:0000256" key="7">
    <source>
        <dbReference type="ARBA" id="ARBA00023136"/>
    </source>
</evidence>
<feature type="transmembrane region" description="Helical" evidence="11">
    <location>
        <begin position="833"/>
        <end position="852"/>
    </location>
</feature>
<name>A0A836K4P2_9HYME</name>
<keyword evidence="8" id="KW-0675">Receptor</keyword>
<proteinExistence type="predicted"/>
<feature type="transmembrane region" description="Helical" evidence="11">
    <location>
        <begin position="916"/>
        <end position="937"/>
    </location>
</feature>
<evidence type="ECO:0000256" key="8">
    <source>
        <dbReference type="ARBA" id="ARBA00023170"/>
    </source>
</evidence>
<evidence type="ECO:0000256" key="3">
    <source>
        <dbReference type="ARBA" id="ARBA00022606"/>
    </source>
</evidence>
<dbReference type="EMBL" id="JAANIC010005341">
    <property type="protein sequence ID" value="KAG5331931.1"/>
    <property type="molecule type" value="Genomic_DNA"/>
</dbReference>
<reference evidence="12" key="1">
    <citation type="submission" date="2020-03" db="EMBL/GenBank/DDBJ databases">
        <title>Relaxed selection underlies rapid genomic changes in the transitions from sociality to social parasitism in ants.</title>
        <authorList>
            <person name="Bi X."/>
        </authorList>
    </citation>
    <scope>NUCLEOTIDE SEQUENCE</scope>
    <source>
        <strain evidence="12">BGI-DK2014a</strain>
        <tissue evidence="12">Whole body</tissue>
    </source>
</reference>
<feature type="non-terminal residue" evidence="12">
    <location>
        <position position="1808"/>
    </location>
</feature>
<evidence type="ECO:0000256" key="10">
    <source>
        <dbReference type="SAM" id="Coils"/>
    </source>
</evidence>
<feature type="coiled-coil region" evidence="10">
    <location>
        <begin position="804"/>
        <end position="831"/>
    </location>
</feature>
<keyword evidence="3" id="KW-0716">Sensory transduction</keyword>
<feature type="non-terminal residue" evidence="12">
    <location>
        <position position="1"/>
    </location>
</feature>
<feature type="transmembrane region" description="Helical" evidence="11">
    <location>
        <begin position="1330"/>
        <end position="1351"/>
    </location>
</feature>
<organism evidence="12 13">
    <name type="scientific">Acromyrmex charruanus</name>
    <dbReference type="NCBI Taxonomy" id="2715315"/>
    <lineage>
        <taxon>Eukaryota</taxon>
        <taxon>Metazoa</taxon>
        <taxon>Ecdysozoa</taxon>
        <taxon>Arthropoda</taxon>
        <taxon>Hexapoda</taxon>
        <taxon>Insecta</taxon>
        <taxon>Pterygota</taxon>
        <taxon>Neoptera</taxon>
        <taxon>Endopterygota</taxon>
        <taxon>Hymenoptera</taxon>
        <taxon>Apocrita</taxon>
        <taxon>Aculeata</taxon>
        <taxon>Formicoidea</taxon>
        <taxon>Formicidae</taxon>
        <taxon>Myrmicinae</taxon>
        <taxon>Acromyrmex</taxon>
    </lineage>
</organism>
<evidence type="ECO:0000256" key="6">
    <source>
        <dbReference type="ARBA" id="ARBA00022989"/>
    </source>
</evidence>
<gene>
    <name evidence="12" type="primary">Or2_3</name>
    <name evidence="12" type="ORF">G6Z76_0006487</name>
</gene>
<dbReference type="PANTHER" id="PTHR21137">
    <property type="entry name" value="ODORANT RECEPTOR"/>
    <property type="match status" value="1"/>
</dbReference>
<keyword evidence="10" id="KW-0175">Coiled coil</keyword>
<dbReference type="Proteomes" id="UP000669903">
    <property type="component" value="Unassembled WGS sequence"/>
</dbReference>
<feature type="transmembrane region" description="Helical" evidence="11">
    <location>
        <begin position="129"/>
        <end position="151"/>
    </location>
</feature>
<dbReference type="GO" id="GO:0005549">
    <property type="term" value="F:odorant binding"/>
    <property type="evidence" value="ECO:0007669"/>
    <property type="project" value="InterPro"/>
</dbReference>
<evidence type="ECO:0000313" key="12">
    <source>
        <dbReference type="EMBL" id="KAG5331931.1"/>
    </source>
</evidence>
<dbReference type="GO" id="GO:0004984">
    <property type="term" value="F:olfactory receptor activity"/>
    <property type="evidence" value="ECO:0007669"/>
    <property type="project" value="InterPro"/>
</dbReference>
<feature type="transmembrane region" description="Helical" evidence="11">
    <location>
        <begin position="1363"/>
        <end position="1383"/>
    </location>
</feature>
<dbReference type="GO" id="GO:0005886">
    <property type="term" value="C:plasma membrane"/>
    <property type="evidence" value="ECO:0007669"/>
    <property type="project" value="TreeGrafter"/>
</dbReference>
<sequence length="1808" mass="204718">MCRSVTKDLHDHSVQLNRWFLKPIGAWPQEPTTSNSEKAVSRILIFICYFLIAFTVIPCALNVFFEEKDVELKLRAAGPLSHWFMGGLNYCSLLLRSADIRKCMQHMEMDWRIMKQSRDREIMTRNAKLGRFVAGFCAICMHGGVFSYNIVSGMTTVMVSIGDNQSVSMLQLPCAFYNKLIDTRYSPANEIVLMTQMLSGFIVNSTTVSACSLAAVFAIHACGQLDILILRLGKLVEGEDAEKNESVHKRLTNIVNHHLRVLRFIGCIEDVMHQICLVELLGCTFNLCMLGYYSITLSMLFAWLNDLVEDEDNRNNFAEKKLATIVEHHLRVLSFISRMENVMQNICLVELVGCTMNMCLLAYYSITNWSNFDAARITSYIIVYVSMAFNIFIFCYIGEILTEQCKNVGEKAYMTNWYELPHKTALGLILIIARSSNVIKITAGKLFQLSIATFGDVSKTDILLFGTAKAIKTTTIMVGNETFKTRPMTCPTYSKILDTRFSPINEIMLTIQFVSAFVVSSAIVSVCSLAGVFAMHACGQLNVLYAWLNELVIDYEEKGNQSVEQKLATIVEHHLRALSDRSKKHNDYSLQFNRWFLKPIGAWPRTDESSLVWKILILLQIFICSSIVASNMIPCLLYVLFEKDNIKLKLSAFGPLLHRIMGSVHYWVLLKRSGDISNLIRHMETDWCLVQGFDDREIMLQQAKFGRFVAIICGIIMHGGTILFSLAKAMKTVTIVVDNETFTTHPMTCPIYNKIIDTRFSPVNEIALILQNLAMLIVSSSTVGACSLAAVFAIHACGQLNVLYEWLHELVKNQEERNDKAKRKLAAIVEHHLRILSMIASNMVPCLLYVLFEKVNIKLKLSAVGPLLHRVMGSVHYWVLLKRSGDIHKVIRHMETDWRLIQRLDNREVMLQQAKFGRFVAIICGIIMYGGTILFSIAKAMKTITINVGNETFTTHPMTCPVYSKIIDARFSPVNEIALVLQNLAILVVSSSTVGACSLAAVFAIHACGQLKVLNAWLHELVQNQKEGNDTAERKLAAIVEHHLRILSLISQVESIMHKAALVELAGCTVVMCLLGYYTITCKDVGEMAYMTDWYNLHHKTARGLILIIARSNNVIKITAGKLFHLSIATFGDVRPLLHRALGSIHYWVLLKRNRDIHKLIQHMEADWSLIQKIDEREVMLQHAKFGRFVVIICAVFMQSGLFLYSLGKSMKTITIIVGNETFKTHPTNCPIYSKIIDTRFSPVNEITLVLQNLTMFIASFSTVSVCSLAAVFAIHACGQLNVLNAWLREFVENQKRNDTNQKLGAIVEHHLRTLSFISRVESIMHKASLAELMGCTISLCLIGYYTIMAWETFDTAKITSYVFMYLSMGFNIFIFCYIGEIITEQCKRVGEMAYMTDWYNLHHKTARGLILIIARSNNVIKITAGKLFHLSIATFGDVSNAHIPIKALDEQLYRLNIRPSQSNFVTSDRSPNSSEDWRRRFFIFWHNELSIKMKTTTIIIGNETFKTHPTSCPIYSKIIDTRFSPVNEIALILQNVTMFVASFSTVGACSLAAVFANHACGQLNVLYAWLHELVENQEKNDTNQKLAAIVEHHLRTLSFISRVESIMHKASLAELMGCTIILCLMGYYTIMAWETFDTAKITSYIVIYLSMGFNIFIFCYIGEIITEQCKRVGEMAYMTDWYNLHYKTAQGLILIIARSNNVIKITAGKLFHLSIATFGDCKLVGEMAYMTDWYNLHHTTARGLILIIARSNNVVKITAGKLFHLSIATFGDVSNVDIPFLRFIINNKKLVNCIFLVFFEFQMVIIL</sequence>
<feature type="transmembrane region" description="Helical" evidence="11">
    <location>
        <begin position="1254"/>
        <end position="1275"/>
    </location>
</feature>
<feature type="transmembrane region" description="Helical" evidence="11">
    <location>
        <begin position="77"/>
        <end position="95"/>
    </location>
</feature>
<dbReference type="InterPro" id="IPR004117">
    <property type="entry name" value="7tm6_olfct_rcpt"/>
</dbReference>
<evidence type="ECO:0000256" key="5">
    <source>
        <dbReference type="ARBA" id="ARBA00022725"/>
    </source>
</evidence>
<evidence type="ECO:0000256" key="9">
    <source>
        <dbReference type="ARBA" id="ARBA00023224"/>
    </source>
</evidence>
<keyword evidence="6 11" id="KW-1133">Transmembrane helix</keyword>
<feature type="transmembrane region" description="Helical" evidence="11">
    <location>
        <begin position="773"/>
        <end position="794"/>
    </location>
</feature>
<protein>
    <submittedName>
        <fullName evidence="12">OR2 protein</fullName>
    </submittedName>
</protein>
<comment type="caution">
    <text evidence="12">The sequence shown here is derived from an EMBL/GenBank/DDBJ whole genome shotgun (WGS) entry which is preliminary data.</text>
</comment>
<accession>A0A836K4P2</accession>
<comment type="subcellular location">
    <subcellularLocation>
        <location evidence="1">Cell membrane</location>
        <topology evidence="1">Multi-pass membrane protein</topology>
    </subcellularLocation>
</comment>